<dbReference type="NCBIfam" id="TIGR00004">
    <property type="entry name" value="Rid family detoxifying hydrolase"/>
    <property type="match status" value="1"/>
</dbReference>
<feature type="transmembrane region" description="Helical" evidence="2">
    <location>
        <begin position="116"/>
        <end position="135"/>
    </location>
</feature>
<protein>
    <submittedName>
        <fullName evidence="3">Endoribonuclease L-PSP-domain-containing protein</fullName>
    </submittedName>
</protein>
<organism evidence="3 4">
    <name type="scientific">Podospora appendiculata</name>
    <dbReference type="NCBI Taxonomy" id="314037"/>
    <lineage>
        <taxon>Eukaryota</taxon>
        <taxon>Fungi</taxon>
        <taxon>Dikarya</taxon>
        <taxon>Ascomycota</taxon>
        <taxon>Pezizomycotina</taxon>
        <taxon>Sordariomycetes</taxon>
        <taxon>Sordariomycetidae</taxon>
        <taxon>Sordariales</taxon>
        <taxon>Podosporaceae</taxon>
        <taxon>Podospora</taxon>
    </lineage>
</organism>
<dbReference type="Proteomes" id="UP001270362">
    <property type="component" value="Unassembled WGS sequence"/>
</dbReference>
<evidence type="ECO:0000256" key="1">
    <source>
        <dbReference type="ARBA" id="ARBA00010552"/>
    </source>
</evidence>
<dbReference type="Pfam" id="PF01042">
    <property type="entry name" value="Ribonuc_L-PSP"/>
    <property type="match status" value="1"/>
</dbReference>
<name>A0AAE0XLR1_9PEZI</name>
<dbReference type="EMBL" id="JAULSO010000001">
    <property type="protein sequence ID" value="KAK3695257.1"/>
    <property type="molecule type" value="Genomic_DNA"/>
</dbReference>
<evidence type="ECO:0000313" key="4">
    <source>
        <dbReference type="Proteomes" id="UP001270362"/>
    </source>
</evidence>
<keyword evidence="2" id="KW-1133">Transmembrane helix</keyword>
<keyword evidence="2" id="KW-0812">Transmembrane</keyword>
<dbReference type="SUPFAM" id="SSF55298">
    <property type="entry name" value="YjgF-like"/>
    <property type="match status" value="1"/>
</dbReference>
<gene>
    <name evidence="3" type="ORF">B0T22DRAFT_369726</name>
</gene>
<dbReference type="InterPro" id="IPR006175">
    <property type="entry name" value="YjgF/YER057c/UK114"/>
</dbReference>
<dbReference type="PANTHER" id="PTHR11803">
    <property type="entry name" value="2-IMINOBUTANOATE/2-IMINOPROPANOATE DEAMINASE RIDA"/>
    <property type="match status" value="1"/>
</dbReference>
<evidence type="ECO:0000313" key="3">
    <source>
        <dbReference type="EMBL" id="KAK3695257.1"/>
    </source>
</evidence>
<reference evidence="3" key="2">
    <citation type="submission" date="2023-06" db="EMBL/GenBank/DDBJ databases">
        <authorList>
            <consortium name="Lawrence Berkeley National Laboratory"/>
            <person name="Haridas S."/>
            <person name="Hensen N."/>
            <person name="Bonometti L."/>
            <person name="Westerberg I."/>
            <person name="Brannstrom I.O."/>
            <person name="Guillou S."/>
            <person name="Cros-Aarteil S."/>
            <person name="Calhoun S."/>
            <person name="Kuo A."/>
            <person name="Mondo S."/>
            <person name="Pangilinan J."/>
            <person name="Riley R."/>
            <person name="Labutti K."/>
            <person name="Andreopoulos B."/>
            <person name="Lipzen A."/>
            <person name="Chen C."/>
            <person name="Yanf M."/>
            <person name="Daum C."/>
            <person name="Ng V."/>
            <person name="Clum A."/>
            <person name="Steindorff A."/>
            <person name="Ohm R."/>
            <person name="Martin F."/>
            <person name="Silar P."/>
            <person name="Natvig D."/>
            <person name="Lalanne C."/>
            <person name="Gautier V."/>
            <person name="Ament-Velasquez S.L."/>
            <person name="Kruys A."/>
            <person name="Hutchinson M.I."/>
            <person name="Powell A.J."/>
            <person name="Barry K."/>
            <person name="Miller A.N."/>
            <person name="Grigoriev I.V."/>
            <person name="Debuchy R."/>
            <person name="Gladieux P."/>
            <person name="Thoren M.H."/>
            <person name="Johannesson H."/>
        </authorList>
    </citation>
    <scope>NUCLEOTIDE SEQUENCE</scope>
    <source>
        <strain evidence="3">CBS 314.62</strain>
    </source>
</reference>
<dbReference type="GO" id="GO:0005739">
    <property type="term" value="C:mitochondrion"/>
    <property type="evidence" value="ECO:0007669"/>
    <property type="project" value="TreeGrafter"/>
</dbReference>
<reference evidence="3" key="1">
    <citation type="journal article" date="2023" name="Mol. Phylogenet. Evol.">
        <title>Genome-scale phylogeny and comparative genomics of the fungal order Sordariales.</title>
        <authorList>
            <person name="Hensen N."/>
            <person name="Bonometti L."/>
            <person name="Westerberg I."/>
            <person name="Brannstrom I.O."/>
            <person name="Guillou S."/>
            <person name="Cros-Aarteil S."/>
            <person name="Calhoun S."/>
            <person name="Haridas S."/>
            <person name="Kuo A."/>
            <person name="Mondo S."/>
            <person name="Pangilinan J."/>
            <person name="Riley R."/>
            <person name="LaButti K."/>
            <person name="Andreopoulos B."/>
            <person name="Lipzen A."/>
            <person name="Chen C."/>
            <person name="Yan M."/>
            <person name="Daum C."/>
            <person name="Ng V."/>
            <person name="Clum A."/>
            <person name="Steindorff A."/>
            <person name="Ohm R.A."/>
            <person name="Martin F."/>
            <person name="Silar P."/>
            <person name="Natvig D.O."/>
            <person name="Lalanne C."/>
            <person name="Gautier V."/>
            <person name="Ament-Velasquez S.L."/>
            <person name="Kruys A."/>
            <person name="Hutchinson M.I."/>
            <person name="Powell A.J."/>
            <person name="Barry K."/>
            <person name="Miller A.N."/>
            <person name="Grigoriev I.V."/>
            <person name="Debuchy R."/>
            <person name="Gladieux P."/>
            <person name="Hiltunen Thoren M."/>
            <person name="Johannesson H."/>
        </authorList>
    </citation>
    <scope>NUCLEOTIDE SEQUENCE</scope>
    <source>
        <strain evidence="3">CBS 314.62</strain>
    </source>
</reference>
<feature type="transmembrane region" description="Helical" evidence="2">
    <location>
        <begin position="205"/>
        <end position="224"/>
    </location>
</feature>
<dbReference type="FunFam" id="3.30.1330.40:FF:000001">
    <property type="entry name" value="L-PSP family endoribonuclease"/>
    <property type="match status" value="1"/>
</dbReference>
<accession>A0AAE0XLR1</accession>
<dbReference type="AlphaFoldDB" id="A0AAE0XLR1"/>
<dbReference type="InterPro" id="IPR035959">
    <property type="entry name" value="RutC-like_sf"/>
</dbReference>
<dbReference type="GO" id="GO:0019239">
    <property type="term" value="F:deaminase activity"/>
    <property type="evidence" value="ECO:0007669"/>
    <property type="project" value="TreeGrafter"/>
</dbReference>
<dbReference type="GO" id="GO:0005829">
    <property type="term" value="C:cytosol"/>
    <property type="evidence" value="ECO:0007669"/>
    <property type="project" value="TreeGrafter"/>
</dbReference>
<dbReference type="PANTHER" id="PTHR11803:SF58">
    <property type="entry name" value="PROTEIN HMF1-RELATED"/>
    <property type="match status" value="1"/>
</dbReference>
<dbReference type="Gene3D" id="3.30.1330.40">
    <property type="entry name" value="RutC-like"/>
    <property type="match status" value="1"/>
</dbReference>
<evidence type="ECO:0000256" key="2">
    <source>
        <dbReference type="SAM" id="Phobius"/>
    </source>
</evidence>
<dbReference type="InterPro" id="IPR006056">
    <property type="entry name" value="RidA"/>
</dbReference>
<sequence length="241" mass="26685">MSASVVFTKKAAPPAGPYSQAIKTPTAIYCSGQIPCDAEGNLIEGTIQQKTAACIANLKVVLEEAGSSIEKVVKVNAFLTDMGNFADMNEEYAKWFVHKPARSCVAVKQLPKGVDLVMTPVIFVSFLVSLALVDLKYSIRRSHYHADERPGRMPGWLHRLVYRYQRYQYVAVDEHGQPLGDKASSPWYYHSKQKKLVKMEAADAFEIRSTVLVLLGLLSFGITWGTWRAITWGLAAIGLSS</sequence>
<comment type="caution">
    <text evidence="3">The sequence shown here is derived from an EMBL/GenBank/DDBJ whole genome shotgun (WGS) entry which is preliminary data.</text>
</comment>
<dbReference type="CDD" id="cd00448">
    <property type="entry name" value="YjgF_YER057c_UK114_family"/>
    <property type="match status" value="1"/>
</dbReference>
<keyword evidence="2" id="KW-0472">Membrane</keyword>
<keyword evidence="4" id="KW-1185">Reference proteome</keyword>
<comment type="similarity">
    <text evidence="1">Belongs to the RutC family.</text>
</comment>
<proteinExistence type="inferred from homology"/>